<protein>
    <submittedName>
        <fullName evidence="1">Uncharacterized protein</fullName>
    </submittedName>
</protein>
<sequence length="101" mass="10963">MRRRPPANTVTMYQECIDFKSSASIKLACAAAPPAAKARRRPRAAAMLSVAAARVCSAPAASSARHAHAQPPTHTPYHCQERVSSSSVVAVMRFIYIRNEQ</sequence>
<organism evidence="1 2">
    <name type="scientific">Plutella xylostella</name>
    <name type="common">Diamondback moth</name>
    <name type="synonym">Plutella maculipennis</name>
    <dbReference type="NCBI Taxonomy" id="51655"/>
    <lineage>
        <taxon>Eukaryota</taxon>
        <taxon>Metazoa</taxon>
        <taxon>Ecdysozoa</taxon>
        <taxon>Arthropoda</taxon>
        <taxon>Hexapoda</taxon>
        <taxon>Insecta</taxon>
        <taxon>Pterygota</taxon>
        <taxon>Neoptera</taxon>
        <taxon>Endopterygota</taxon>
        <taxon>Lepidoptera</taxon>
        <taxon>Glossata</taxon>
        <taxon>Ditrysia</taxon>
        <taxon>Yponomeutoidea</taxon>
        <taxon>Plutellidae</taxon>
        <taxon>Plutella</taxon>
    </lineage>
</organism>
<comment type="caution">
    <text evidence="1">The sequence shown here is derived from an EMBL/GenBank/DDBJ whole genome shotgun (WGS) entry which is preliminary data.</text>
</comment>
<reference evidence="1 2" key="1">
    <citation type="submission" date="2021-06" db="EMBL/GenBank/DDBJ databases">
        <title>A haploid diamondback moth (Plutella xylostella L.) genome assembly resolves 31 chromosomes and identifies a diamide resistance mutation.</title>
        <authorList>
            <person name="Ward C.M."/>
            <person name="Perry K.D."/>
            <person name="Baker G."/>
            <person name="Powis K."/>
            <person name="Heckel D.G."/>
            <person name="Baxter S.W."/>
        </authorList>
    </citation>
    <scope>NUCLEOTIDE SEQUENCE [LARGE SCALE GENOMIC DNA]</scope>
    <source>
        <strain evidence="1 2">LV</strain>
        <tissue evidence="1">Single pupa</tissue>
    </source>
</reference>
<evidence type="ECO:0000313" key="1">
    <source>
        <dbReference type="EMBL" id="KAG7303684.1"/>
    </source>
</evidence>
<name>A0ABQ7QET0_PLUXY</name>
<keyword evidence="2" id="KW-1185">Reference proteome</keyword>
<proteinExistence type="predicted"/>
<gene>
    <name evidence="1" type="ORF">JYU34_012236</name>
</gene>
<dbReference type="Proteomes" id="UP000823941">
    <property type="component" value="Chromosome 16"/>
</dbReference>
<evidence type="ECO:0000313" key="2">
    <source>
        <dbReference type="Proteomes" id="UP000823941"/>
    </source>
</evidence>
<dbReference type="EMBL" id="JAHIBW010000016">
    <property type="protein sequence ID" value="KAG7303684.1"/>
    <property type="molecule type" value="Genomic_DNA"/>
</dbReference>
<accession>A0ABQ7QET0</accession>